<proteinExistence type="predicted"/>
<evidence type="ECO:0000313" key="3">
    <source>
        <dbReference type="EMBL" id="MCD2195185.1"/>
    </source>
</evidence>
<reference evidence="3 4" key="1">
    <citation type="submission" date="2021-11" db="EMBL/GenBank/DDBJ databases">
        <title>Draft genome sequence of Actinomycetospora sp. SF1 isolated from the rhizosphere soil.</title>
        <authorList>
            <person name="Duangmal K."/>
            <person name="Chantavorakit T."/>
        </authorList>
    </citation>
    <scope>NUCLEOTIDE SEQUENCE [LARGE SCALE GENOMIC DNA]</scope>
    <source>
        <strain evidence="3 4">TBRC 5722</strain>
    </source>
</reference>
<gene>
    <name evidence="3" type="ORF">LQ327_17600</name>
</gene>
<feature type="compositionally biased region" description="Low complexity" evidence="1">
    <location>
        <begin position="113"/>
        <end position="137"/>
    </location>
</feature>
<evidence type="ECO:0000256" key="1">
    <source>
        <dbReference type="SAM" id="MobiDB-lite"/>
    </source>
</evidence>
<name>A0ABS8PCG2_9PSEU</name>
<evidence type="ECO:0000313" key="4">
    <source>
        <dbReference type="Proteomes" id="UP001199469"/>
    </source>
</evidence>
<keyword evidence="2" id="KW-0732">Signal</keyword>
<dbReference type="Proteomes" id="UP001199469">
    <property type="component" value="Unassembled WGS sequence"/>
</dbReference>
<feature type="region of interest" description="Disordered" evidence="1">
    <location>
        <begin position="113"/>
        <end position="154"/>
    </location>
</feature>
<evidence type="ECO:0000256" key="2">
    <source>
        <dbReference type="SAM" id="SignalP"/>
    </source>
</evidence>
<dbReference type="RefSeq" id="WP_230735977.1">
    <property type="nucleotide sequence ID" value="NZ_JAJNDB010000003.1"/>
</dbReference>
<organism evidence="3 4">
    <name type="scientific">Actinomycetospora endophytica</name>
    <dbReference type="NCBI Taxonomy" id="2291215"/>
    <lineage>
        <taxon>Bacteria</taxon>
        <taxon>Bacillati</taxon>
        <taxon>Actinomycetota</taxon>
        <taxon>Actinomycetes</taxon>
        <taxon>Pseudonocardiales</taxon>
        <taxon>Pseudonocardiaceae</taxon>
        <taxon>Actinomycetospora</taxon>
    </lineage>
</organism>
<feature type="chain" id="PRO_5045168874" evidence="2">
    <location>
        <begin position="29"/>
        <end position="399"/>
    </location>
</feature>
<dbReference type="Gene3D" id="3.40.710.10">
    <property type="entry name" value="DD-peptidase/beta-lactamase superfamily"/>
    <property type="match status" value="1"/>
</dbReference>
<dbReference type="SUPFAM" id="SSF56601">
    <property type="entry name" value="beta-lactamase/transpeptidase-like"/>
    <property type="match status" value="1"/>
</dbReference>
<dbReference type="InterPro" id="IPR012338">
    <property type="entry name" value="Beta-lactam/transpept-like"/>
</dbReference>
<keyword evidence="4" id="KW-1185">Reference proteome</keyword>
<comment type="caution">
    <text evidence="3">The sequence shown here is derived from an EMBL/GenBank/DDBJ whole genome shotgun (WGS) entry which is preliminary data.</text>
</comment>
<sequence>MANRLSARRPGHPAAAVVLALVAAVVLAGCSSSTTPAARAARHAVSGKITAEQGSTWTVLGTDGQTTTVQITAATRFGRLHQQSSAAQFPVGASVRVLGQPQGTTITARRVLPPLATRPTETPTATPGAAPPTTTTTTPPPTTTTPPAPAADPNQVAAGAVSAANAAVGAHPGVTAGVAVMDQTTGNVTTGATGASTFESASVVKLFTIVDLLHRSETGAITLSPQDDDDITRALELSDDNAMDDLWESYGGTDTVTEMASLAHLQDTSAPSDPDEWGETVISPRDVLAVYRYALTQLNPADQKTVMGDLSQASDTGADGFDQAFGLLEPPRPAGAEAKQGWMSDGDLYLHTTGVPAAGSRWIVAVETKQPGSDDWDTARSAVNDITGALTGGLARAST</sequence>
<feature type="signal peptide" evidence="2">
    <location>
        <begin position="1"/>
        <end position="28"/>
    </location>
</feature>
<dbReference type="EMBL" id="JAJNDB010000003">
    <property type="protein sequence ID" value="MCD2195185.1"/>
    <property type="molecule type" value="Genomic_DNA"/>
</dbReference>
<accession>A0ABS8PCG2</accession>
<feature type="compositionally biased region" description="Pro residues" evidence="1">
    <location>
        <begin position="138"/>
        <end position="150"/>
    </location>
</feature>
<dbReference type="PROSITE" id="PS51257">
    <property type="entry name" value="PROKAR_LIPOPROTEIN"/>
    <property type="match status" value="1"/>
</dbReference>
<protein>
    <submittedName>
        <fullName evidence="3">DUF5666 domain-containing protein</fullName>
    </submittedName>
</protein>